<proteinExistence type="predicted"/>
<feature type="region of interest" description="Disordered" evidence="1">
    <location>
        <begin position="43"/>
        <end position="122"/>
    </location>
</feature>
<name>A0A8T2QFJ5_CERRI</name>
<organism evidence="2 3">
    <name type="scientific">Ceratopteris richardii</name>
    <name type="common">Triangle waterfern</name>
    <dbReference type="NCBI Taxonomy" id="49495"/>
    <lineage>
        <taxon>Eukaryota</taxon>
        <taxon>Viridiplantae</taxon>
        <taxon>Streptophyta</taxon>
        <taxon>Embryophyta</taxon>
        <taxon>Tracheophyta</taxon>
        <taxon>Polypodiopsida</taxon>
        <taxon>Polypodiidae</taxon>
        <taxon>Polypodiales</taxon>
        <taxon>Pteridineae</taxon>
        <taxon>Pteridaceae</taxon>
        <taxon>Parkerioideae</taxon>
        <taxon>Ceratopteris</taxon>
    </lineage>
</organism>
<feature type="compositionally biased region" description="Basic and acidic residues" evidence="1">
    <location>
        <begin position="161"/>
        <end position="170"/>
    </location>
</feature>
<comment type="caution">
    <text evidence="2">The sequence shown here is derived from an EMBL/GenBank/DDBJ whole genome shotgun (WGS) entry which is preliminary data.</text>
</comment>
<feature type="compositionally biased region" description="Basic and acidic residues" evidence="1">
    <location>
        <begin position="113"/>
        <end position="122"/>
    </location>
</feature>
<evidence type="ECO:0000313" key="2">
    <source>
        <dbReference type="EMBL" id="KAH7282345.1"/>
    </source>
</evidence>
<sequence>MADEEDAKVRELLEQFNDEAVLRLSAPARSCLDSSLLERFERLKSGGRSHTEKEGGQSHAEKGGQSHSRKEGGQSHTRKEEVTFRDPNLASRLDVLKASLNPSSQAVPVSPERNSDASEIEKLLQSMRDQISLEKVSLPQRCRDDTRSLHSSSDEEISDSEVDKVLEWAKDAAVLDPDEEEEELEDPVPTETSSTVPETDDPKHKKRANRWKFW</sequence>
<dbReference type="AlphaFoldDB" id="A0A8T2QFJ5"/>
<feature type="region of interest" description="Disordered" evidence="1">
    <location>
        <begin position="141"/>
        <end position="214"/>
    </location>
</feature>
<feature type="compositionally biased region" description="Basic and acidic residues" evidence="1">
    <location>
        <begin position="43"/>
        <end position="84"/>
    </location>
</feature>
<keyword evidence="3" id="KW-1185">Reference proteome</keyword>
<evidence type="ECO:0000313" key="3">
    <source>
        <dbReference type="Proteomes" id="UP000825935"/>
    </source>
</evidence>
<accession>A0A8T2QFJ5</accession>
<evidence type="ECO:0000256" key="1">
    <source>
        <dbReference type="SAM" id="MobiDB-lite"/>
    </source>
</evidence>
<feature type="compositionally biased region" description="Basic residues" evidence="1">
    <location>
        <begin position="204"/>
        <end position="214"/>
    </location>
</feature>
<feature type="compositionally biased region" description="Acidic residues" evidence="1">
    <location>
        <begin position="176"/>
        <end position="188"/>
    </location>
</feature>
<dbReference type="Proteomes" id="UP000825935">
    <property type="component" value="Chromosome 35"/>
</dbReference>
<reference evidence="2" key="1">
    <citation type="submission" date="2021-08" db="EMBL/GenBank/DDBJ databases">
        <title>WGS assembly of Ceratopteris richardii.</title>
        <authorList>
            <person name="Marchant D.B."/>
            <person name="Chen G."/>
            <person name="Jenkins J."/>
            <person name="Shu S."/>
            <person name="Leebens-Mack J."/>
            <person name="Grimwood J."/>
            <person name="Schmutz J."/>
            <person name="Soltis P."/>
            <person name="Soltis D."/>
            <person name="Chen Z.-H."/>
        </authorList>
    </citation>
    <scope>NUCLEOTIDE SEQUENCE</scope>
    <source>
        <strain evidence="2">Whitten #5841</strain>
        <tissue evidence="2">Leaf</tissue>
    </source>
</reference>
<protein>
    <submittedName>
        <fullName evidence="2">Uncharacterized protein</fullName>
    </submittedName>
</protein>
<gene>
    <name evidence="2" type="ORF">KP509_35G026200</name>
</gene>
<dbReference type="EMBL" id="CM035440">
    <property type="protein sequence ID" value="KAH7282345.1"/>
    <property type="molecule type" value="Genomic_DNA"/>
</dbReference>